<sequence>MAYASSLVALSVLTVGGYMLFTGSGESFNVGEFLESTSPYMWACLGIASCIGFSVVGAAWGIFITGSTILGAGVKAPRITTKNLISIIFCEVVAIYGLIMAIVFSSKLTSVPTSDLFTKENLYTGYSLFWAGITVGLSNLICGLAVGVTGSTAAISDAADSSLFVKILVIEIFGSVLGLFGLIVGLLMAGKAQEFK</sequence>
<dbReference type="HOGENOM" id="CLU_085752_0_1_1"/>
<organism evidence="13 14">
    <name type="scientific">Scheffersomyces stipitis (strain ATCC 58785 / CBS 6054 / NBRC 10063 / NRRL Y-11545)</name>
    <name type="common">Yeast</name>
    <name type="synonym">Pichia stipitis</name>
    <dbReference type="NCBI Taxonomy" id="322104"/>
    <lineage>
        <taxon>Eukaryota</taxon>
        <taxon>Fungi</taxon>
        <taxon>Dikarya</taxon>
        <taxon>Ascomycota</taxon>
        <taxon>Saccharomycotina</taxon>
        <taxon>Pichiomycetes</taxon>
        <taxon>Debaryomycetaceae</taxon>
        <taxon>Scheffersomyces</taxon>
    </lineage>
</organism>
<dbReference type="STRING" id="322104.A3GHV8"/>
<evidence type="ECO:0000256" key="9">
    <source>
        <dbReference type="ARBA" id="ARBA00045519"/>
    </source>
</evidence>
<dbReference type="InterPro" id="IPR000245">
    <property type="entry name" value="ATPase_proteolipid_csu"/>
</dbReference>
<dbReference type="OMA" id="TSPYMWG"/>
<accession>A3GHV8</accession>
<evidence type="ECO:0000259" key="12">
    <source>
        <dbReference type="Pfam" id="PF00137"/>
    </source>
</evidence>
<dbReference type="GO" id="GO:0008553">
    <property type="term" value="F:P-type proton-exporting transporter activity"/>
    <property type="evidence" value="ECO:0007669"/>
    <property type="project" value="EnsemblFungi"/>
</dbReference>
<dbReference type="PRINTS" id="PR00122">
    <property type="entry name" value="VACATPASE"/>
</dbReference>
<dbReference type="CDD" id="cd18178">
    <property type="entry name" value="ATP-synt_Vo_c_ATP6F_rpt2"/>
    <property type="match status" value="1"/>
</dbReference>
<dbReference type="EC" id="3.6.3.6" evidence="13"/>
<dbReference type="Gene3D" id="1.20.120.610">
    <property type="entry name" value="lithium bound rotor ring of v- atpase"/>
    <property type="match status" value="1"/>
</dbReference>
<keyword evidence="8 11" id="KW-0472">Membrane</keyword>
<gene>
    <name evidence="13" type="primary">PPA1</name>
    <name evidence="13" type="ORF">PICST_86847</name>
</gene>
<protein>
    <submittedName>
        <fullName evidence="13">Vacuolar ATPase V0 domain subunit c</fullName>
        <ecNumber evidence="13">3.6.3.6</ecNumber>
    </submittedName>
</protein>
<keyword evidence="6 11" id="KW-1133">Transmembrane helix</keyword>
<dbReference type="AlphaFoldDB" id="A3GHV8"/>
<comment type="subcellular location">
    <subcellularLocation>
        <location evidence="1">Vacuole membrane</location>
        <topology evidence="1">Multi-pass membrane protein</topology>
    </subcellularLocation>
</comment>
<comment type="caution">
    <text evidence="13">The sequence shown here is derived from an EMBL/GenBank/DDBJ whole genome shotgun (WGS) entry which is preliminary data.</text>
</comment>
<comment type="similarity">
    <text evidence="2 11">Belongs to the V-ATPase proteolipid subunit family.</text>
</comment>
<dbReference type="GO" id="GO:0007035">
    <property type="term" value="P:vacuolar acidification"/>
    <property type="evidence" value="ECO:0007669"/>
    <property type="project" value="EnsemblFungi"/>
</dbReference>
<dbReference type="FunFam" id="1.20.120.610:FF:000002">
    <property type="entry name" value="V-type proton ATPase proteolipid subunit"/>
    <property type="match status" value="1"/>
</dbReference>
<evidence type="ECO:0000313" key="13">
    <source>
        <dbReference type="EMBL" id="EAZ62885.1"/>
    </source>
</evidence>
<dbReference type="GeneID" id="4851857"/>
<dbReference type="OrthoDB" id="10264021at2759"/>
<comment type="function">
    <text evidence="9">Proton-conducting pore forming subunit of the V0 complex of vacuolar(H+)-ATPase (V-ATPase), a multisubunit enzyme composed of a peripheral complex (V1) that hydrolyzes ATP and a membrane integral complex (V0) that translocates protons. V-ATPase is responsible for acidifying and maintaining the pH of intracellular compartments.</text>
</comment>
<dbReference type="CDD" id="cd18177">
    <property type="entry name" value="ATP-synt_Vo_c_ATP6F_rpt1"/>
    <property type="match status" value="1"/>
</dbReference>
<feature type="transmembrane region" description="Helical" evidence="11">
    <location>
        <begin position="40"/>
        <end position="63"/>
    </location>
</feature>
<dbReference type="InParanoid" id="A3GHV8"/>
<feature type="transmembrane region" description="Helical" evidence="11">
    <location>
        <begin position="84"/>
        <end position="108"/>
    </location>
</feature>
<dbReference type="InterPro" id="IPR035921">
    <property type="entry name" value="F/V-ATP_Csub_sf"/>
</dbReference>
<dbReference type="GO" id="GO:0016787">
    <property type="term" value="F:hydrolase activity"/>
    <property type="evidence" value="ECO:0007669"/>
    <property type="project" value="UniProtKB-KW"/>
</dbReference>
<keyword evidence="7 11" id="KW-0406">Ion transport</keyword>
<reference evidence="13 14" key="1">
    <citation type="journal article" date="2007" name="Nat. Biotechnol.">
        <title>Genome sequence of the lignocellulose-bioconverting and xylose-fermenting yeast Pichia stipitis.</title>
        <authorList>
            <person name="Jeffries T.W."/>
            <person name="Grigoriev I.V."/>
            <person name="Grimwood J."/>
            <person name="Laplaza J.M."/>
            <person name="Aerts A."/>
            <person name="Salamov A."/>
            <person name="Schmutz J."/>
            <person name="Lindquist E."/>
            <person name="Dehal P."/>
            <person name="Shapiro H."/>
            <person name="Jin Y.S."/>
            <person name="Passoth V."/>
            <person name="Richardson P.M."/>
        </authorList>
    </citation>
    <scope>NUCLEOTIDE SEQUENCE [LARGE SCALE GENOMIC DNA]</scope>
    <source>
        <strain evidence="14">ATCC 58785 / CBS 6054 / NBRC 10063 / NRRL Y-11545</strain>
    </source>
</reference>
<evidence type="ECO:0000256" key="4">
    <source>
        <dbReference type="ARBA" id="ARBA00022692"/>
    </source>
</evidence>
<evidence type="ECO:0000256" key="3">
    <source>
        <dbReference type="ARBA" id="ARBA00022448"/>
    </source>
</evidence>
<dbReference type="eggNOG" id="KOG0233">
    <property type="taxonomic scope" value="Eukaryota"/>
</dbReference>
<evidence type="ECO:0000256" key="11">
    <source>
        <dbReference type="RuleBase" id="RU363060"/>
    </source>
</evidence>
<dbReference type="PANTHER" id="PTHR10263">
    <property type="entry name" value="V-TYPE PROTON ATPASE PROTEOLIPID SUBUNIT"/>
    <property type="match status" value="1"/>
</dbReference>
<evidence type="ECO:0000313" key="14">
    <source>
        <dbReference type="Proteomes" id="UP000002258"/>
    </source>
</evidence>
<dbReference type="EMBL" id="AAVQ01000002">
    <property type="protein sequence ID" value="EAZ62885.1"/>
    <property type="molecule type" value="Genomic_DNA"/>
</dbReference>
<dbReference type="GO" id="GO:0000220">
    <property type="term" value="C:vacuolar proton-transporting V-type ATPase, V0 domain"/>
    <property type="evidence" value="ECO:0007669"/>
    <property type="project" value="EnsemblFungi"/>
</dbReference>
<evidence type="ECO:0000256" key="2">
    <source>
        <dbReference type="ARBA" id="ARBA00007296"/>
    </source>
</evidence>
<keyword evidence="14" id="KW-1185">Reference proteome</keyword>
<feature type="domain" description="V-ATPase proteolipid subunit C-like" evidence="12">
    <location>
        <begin position="129"/>
        <end position="188"/>
    </location>
</feature>
<keyword evidence="4 11" id="KW-0812">Transmembrane</keyword>
<keyword evidence="5" id="KW-0375">Hydrogen ion transport</keyword>
<dbReference type="Proteomes" id="UP000002258">
    <property type="component" value="Chromosome 1"/>
</dbReference>
<evidence type="ECO:0000256" key="10">
    <source>
        <dbReference type="ARBA" id="ARBA00046480"/>
    </source>
</evidence>
<feature type="transmembrane region" description="Helical" evidence="11">
    <location>
        <begin position="128"/>
        <end position="155"/>
    </location>
</feature>
<dbReference type="KEGG" id="pic:PICST_86847"/>
<comment type="subunit">
    <text evidence="10 11">V-ATPase is a heteromultimeric enzyme composed of a peripheral catalytic V1 complex (components A to H) attached to an integral membrane V0 proton pore complex (components: a, c, c', c'', d, e, f and VOA1). The decameric c-ring forms the proton-conducting pore, and is composed of eight proteolipid subunits c, one subunit c' and one subunit c''.</text>
</comment>
<evidence type="ECO:0000256" key="6">
    <source>
        <dbReference type="ARBA" id="ARBA00022989"/>
    </source>
</evidence>
<name>A3GHV8_PICST</name>
<dbReference type="InterPro" id="IPR002379">
    <property type="entry name" value="ATPase_proteolipid_c-like_dom"/>
</dbReference>
<keyword evidence="13" id="KW-0378">Hydrolase</keyword>
<proteinExistence type="inferred from homology"/>
<dbReference type="SUPFAM" id="SSF81333">
    <property type="entry name" value="F1F0 ATP synthase subunit C"/>
    <property type="match status" value="2"/>
</dbReference>
<keyword evidence="3 11" id="KW-0813">Transport</keyword>
<evidence type="ECO:0000256" key="5">
    <source>
        <dbReference type="ARBA" id="ARBA00022781"/>
    </source>
</evidence>
<evidence type="ECO:0000256" key="1">
    <source>
        <dbReference type="ARBA" id="ARBA00004128"/>
    </source>
</evidence>
<dbReference type="RefSeq" id="XP_001386908.1">
    <property type="nucleotide sequence ID" value="XM_001386871.1"/>
</dbReference>
<feature type="domain" description="V-ATPase proteolipid subunit C-like" evidence="12">
    <location>
        <begin position="45"/>
        <end position="103"/>
    </location>
</feature>
<evidence type="ECO:0000256" key="8">
    <source>
        <dbReference type="ARBA" id="ARBA00023136"/>
    </source>
</evidence>
<comment type="function">
    <text evidence="11">Proton-conducting pore forming of the V0 complex of vacuolar(H+)-ATPase (V-ATPase), a multisubunit enzyme composed of a peripheral complex (V1) that hydrolyzes ATP and a membrane integral complex (V0) that translocates protons. V-ATPase is responsible for acidifying and maintaining the pH of intracellular compartments.</text>
</comment>
<dbReference type="FunCoup" id="A3GHV8">
    <property type="interactions" value="244"/>
</dbReference>
<evidence type="ECO:0000256" key="7">
    <source>
        <dbReference type="ARBA" id="ARBA00023065"/>
    </source>
</evidence>
<dbReference type="Pfam" id="PF00137">
    <property type="entry name" value="ATP-synt_C"/>
    <property type="match status" value="2"/>
</dbReference>
<dbReference type="GO" id="GO:0046961">
    <property type="term" value="F:proton-transporting ATPase activity, rotational mechanism"/>
    <property type="evidence" value="ECO:0007669"/>
    <property type="project" value="InterPro"/>
</dbReference>
<feature type="transmembrane region" description="Helical" evidence="11">
    <location>
        <begin position="167"/>
        <end position="189"/>
    </location>
</feature>